<gene>
    <name evidence="2" type="ORF">AQJ64_40315</name>
</gene>
<dbReference type="AlphaFoldDB" id="A0A101SL61"/>
<dbReference type="InterPro" id="IPR004255">
    <property type="entry name" value="O-acyltransferase_WSD1_N"/>
</dbReference>
<dbReference type="GO" id="GO:0004144">
    <property type="term" value="F:diacylglycerol O-acyltransferase activity"/>
    <property type="evidence" value="ECO:0007669"/>
    <property type="project" value="InterPro"/>
</dbReference>
<dbReference type="SUPFAM" id="SSF52777">
    <property type="entry name" value="CoA-dependent acyltransferases"/>
    <property type="match status" value="1"/>
</dbReference>
<protein>
    <recommendedName>
        <fullName evidence="1">O-acyltransferase WSD1-like N-terminal domain-containing protein</fullName>
    </recommendedName>
</protein>
<dbReference type="Pfam" id="PF03007">
    <property type="entry name" value="WS_DGAT_cat"/>
    <property type="match status" value="1"/>
</dbReference>
<dbReference type="Proteomes" id="UP000052982">
    <property type="component" value="Unassembled WGS sequence"/>
</dbReference>
<dbReference type="InterPro" id="IPR023213">
    <property type="entry name" value="CAT-like_dom_sf"/>
</dbReference>
<dbReference type="UniPathway" id="UPA00282"/>
<dbReference type="STRING" id="1943.AQJ64_40315"/>
<feature type="domain" description="O-acyltransferase WSD1-like N-terminal" evidence="1">
    <location>
        <begin position="39"/>
        <end position="183"/>
    </location>
</feature>
<accession>A0A101SL61</accession>
<proteinExistence type="predicted"/>
<sequence length="408" mass="43189">MPGSTPLPFLEEGMARWPFGPPNAGICLDFTGVPPTAAELRALVAERWAELPRLGRRLLPGTRRHCWATEDRGDPAGQVRQADVTLREAVRGWFHTSFPEGRPPWNLHLLRGAADGEFSLLFRMHHSLLDGRSLTTLLRALLDGAPPVDACAALAEPRTHRRTAIGGPGLLTAGLAVPLPGKGERRPAFTVVRLPGELLRGARRAVRGRAVTTNEVFLAAASGVLRSCLLASAGIPDASERVWLSVPVDQRPPGHGDFLGNAFGNVRVPAPVGLADPAARLAACAGLLTTEVRPRRAAERLLEGVAGAFPGAGQALARGRLFAPAYAPAACSYVHLRECGRTLAGRPLRRVTAVPMVPPHDTVTFTLGGCARGHTLGVATNSGAEDAELLAESFLHELGLLGRIATTC</sequence>
<dbReference type="Gene3D" id="3.30.559.10">
    <property type="entry name" value="Chloramphenicol acetyltransferase-like domain"/>
    <property type="match status" value="1"/>
</dbReference>
<comment type="caution">
    <text evidence="2">The sequence shown here is derived from an EMBL/GenBank/DDBJ whole genome shotgun (WGS) entry which is preliminary data.</text>
</comment>
<name>A0A101SL61_9ACTN</name>
<dbReference type="RefSeq" id="WP_055638542.1">
    <property type="nucleotide sequence ID" value="NZ_JBIRTR010000003.1"/>
</dbReference>
<evidence type="ECO:0000259" key="1">
    <source>
        <dbReference type="Pfam" id="PF03007"/>
    </source>
</evidence>
<evidence type="ECO:0000313" key="3">
    <source>
        <dbReference type="Proteomes" id="UP000052982"/>
    </source>
</evidence>
<dbReference type="OrthoDB" id="4191848at2"/>
<reference evidence="2 3" key="1">
    <citation type="submission" date="2015-10" db="EMBL/GenBank/DDBJ databases">
        <title>Draft genome sequence of Streptomyces griseoruber DSM 40281, type strain for the species Streptomyces griseoruber.</title>
        <authorList>
            <person name="Ruckert C."/>
            <person name="Winkler A."/>
            <person name="Kalinowski J."/>
            <person name="Kampfer P."/>
            <person name="Glaeser S."/>
        </authorList>
    </citation>
    <scope>NUCLEOTIDE SEQUENCE [LARGE SCALE GENOMIC DNA]</scope>
    <source>
        <strain evidence="2 3">DSM 40281</strain>
    </source>
</reference>
<dbReference type="EMBL" id="LMWW01000072">
    <property type="protein sequence ID" value="KUN75922.1"/>
    <property type="molecule type" value="Genomic_DNA"/>
</dbReference>
<dbReference type="GO" id="GO:0019432">
    <property type="term" value="P:triglyceride biosynthetic process"/>
    <property type="evidence" value="ECO:0007669"/>
    <property type="project" value="UniProtKB-UniPathway"/>
</dbReference>
<keyword evidence="3" id="KW-1185">Reference proteome</keyword>
<evidence type="ECO:0000313" key="2">
    <source>
        <dbReference type="EMBL" id="KUN75922.1"/>
    </source>
</evidence>
<organism evidence="2 3">
    <name type="scientific">Streptomyces griseoruber</name>
    <dbReference type="NCBI Taxonomy" id="1943"/>
    <lineage>
        <taxon>Bacteria</taxon>
        <taxon>Bacillati</taxon>
        <taxon>Actinomycetota</taxon>
        <taxon>Actinomycetes</taxon>
        <taxon>Kitasatosporales</taxon>
        <taxon>Streptomycetaceae</taxon>
        <taxon>Streptomyces</taxon>
    </lineage>
</organism>